<sequence length="117" mass="12977">VLLLAGCAGAGAIISAQAPATDRPGWCGQKEKWENVRAILERAYEDPMITDVLNIEAFVASYNKMPPHSFLRVPDRAVVVDNRSGGVVKIYYIVEGCIVTVINLPRQIYIYLSRQEI</sequence>
<feature type="non-terminal residue" evidence="1">
    <location>
        <position position="1"/>
    </location>
</feature>
<accession>A0A0F9GRM0</accession>
<evidence type="ECO:0000313" key="1">
    <source>
        <dbReference type="EMBL" id="KKL72075.1"/>
    </source>
</evidence>
<organism evidence="1">
    <name type="scientific">marine sediment metagenome</name>
    <dbReference type="NCBI Taxonomy" id="412755"/>
    <lineage>
        <taxon>unclassified sequences</taxon>
        <taxon>metagenomes</taxon>
        <taxon>ecological metagenomes</taxon>
    </lineage>
</organism>
<reference evidence="1" key="1">
    <citation type="journal article" date="2015" name="Nature">
        <title>Complex archaea that bridge the gap between prokaryotes and eukaryotes.</title>
        <authorList>
            <person name="Spang A."/>
            <person name="Saw J.H."/>
            <person name="Jorgensen S.L."/>
            <person name="Zaremba-Niedzwiedzka K."/>
            <person name="Martijn J."/>
            <person name="Lind A.E."/>
            <person name="van Eijk R."/>
            <person name="Schleper C."/>
            <person name="Guy L."/>
            <person name="Ettema T.J."/>
        </authorList>
    </citation>
    <scope>NUCLEOTIDE SEQUENCE</scope>
</reference>
<dbReference type="AlphaFoldDB" id="A0A0F9GRM0"/>
<name>A0A0F9GRM0_9ZZZZ</name>
<comment type="caution">
    <text evidence="1">The sequence shown here is derived from an EMBL/GenBank/DDBJ whole genome shotgun (WGS) entry which is preliminary data.</text>
</comment>
<dbReference type="EMBL" id="LAZR01025385">
    <property type="protein sequence ID" value="KKL72075.1"/>
    <property type="molecule type" value="Genomic_DNA"/>
</dbReference>
<proteinExistence type="predicted"/>
<protein>
    <submittedName>
        <fullName evidence="1">Uncharacterized protein</fullName>
    </submittedName>
</protein>
<gene>
    <name evidence="1" type="ORF">LCGC14_2088580</name>
</gene>